<dbReference type="PANTHER" id="PTHR13890:SF0">
    <property type="entry name" value="MAGNESIUM TRANSPORTER MRS2 HOMOLOG, MITOCHONDRIAL"/>
    <property type="match status" value="1"/>
</dbReference>
<evidence type="ECO:0000256" key="7">
    <source>
        <dbReference type="ARBA" id="ARBA00022946"/>
    </source>
</evidence>
<protein>
    <recommendedName>
        <fullName evidence="14">Magnesium transporter</fullName>
    </recommendedName>
</protein>
<feature type="transmembrane region" description="Helical" evidence="14">
    <location>
        <begin position="442"/>
        <end position="463"/>
    </location>
</feature>
<keyword evidence="11 14" id="KW-0472">Membrane</keyword>
<dbReference type="FunFam" id="2.40.128.330:FF:000002">
    <property type="entry name" value="Inner membrane magnesium transporter mrs2"/>
    <property type="match status" value="1"/>
</dbReference>
<evidence type="ECO:0000256" key="11">
    <source>
        <dbReference type="ARBA" id="ARBA00023136"/>
    </source>
</evidence>
<dbReference type="EMBL" id="WUBL01000267">
    <property type="protein sequence ID" value="KAF2962834.1"/>
    <property type="molecule type" value="Genomic_DNA"/>
</dbReference>
<reference evidence="16 17" key="1">
    <citation type="submission" date="2019-12" db="EMBL/GenBank/DDBJ databases">
        <title>Draft genome sequence of the ascomycete Xylaria multiplex DSM 110363.</title>
        <authorList>
            <person name="Buettner E."/>
            <person name="Kellner H."/>
        </authorList>
    </citation>
    <scope>NUCLEOTIDE SEQUENCE [LARGE SCALE GENOMIC DNA]</scope>
    <source>
        <strain evidence="16 17">DSM 110363</strain>
    </source>
</reference>
<evidence type="ECO:0000256" key="3">
    <source>
        <dbReference type="ARBA" id="ARBA00022448"/>
    </source>
</evidence>
<gene>
    <name evidence="16" type="ORF">GQX73_g10738</name>
</gene>
<evidence type="ECO:0000256" key="5">
    <source>
        <dbReference type="ARBA" id="ARBA00022792"/>
    </source>
</evidence>
<keyword evidence="8 14" id="KW-1133">Transmembrane helix</keyword>
<dbReference type="Pfam" id="PF22099">
    <property type="entry name" value="MRS2-like"/>
    <property type="match status" value="1"/>
</dbReference>
<feature type="transmembrane region" description="Helical" evidence="14">
    <location>
        <begin position="412"/>
        <end position="430"/>
    </location>
</feature>
<keyword evidence="9 14" id="KW-0406">Ion transport</keyword>
<dbReference type="InParanoid" id="A0A7C8MQA3"/>
<dbReference type="Gene3D" id="2.40.128.330">
    <property type="match status" value="1"/>
</dbReference>
<keyword evidence="10" id="KW-0496">Mitochondrion</keyword>
<dbReference type="GO" id="GO:0005743">
    <property type="term" value="C:mitochondrial inner membrane"/>
    <property type="evidence" value="ECO:0007669"/>
    <property type="project" value="UniProtKB-SubCell"/>
</dbReference>
<keyword evidence="4 14" id="KW-0812">Transmembrane</keyword>
<dbReference type="CDD" id="cd12823">
    <property type="entry name" value="Mrs2_Mfm1p-like"/>
    <property type="match status" value="1"/>
</dbReference>
<keyword evidence="17" id="KW-1185">Reference proteome</keyword>
<organism evidence="16 17">
    <name type="scientific">Xylaria multiplex</name>
    <dbReference type="NCBI Taxonomy" id="323545"/>
    <lineage>
        <taxon>Eukaryota</taxon>
        <taxon>Fungi</taxon>
        <taxon>Dikarya</taxon>
        <taxon>Ascomycota</taxon>
        <taxon>Pezizomycotina</taxon>
        <taxon>Sordariomycetes</taxon>
        <taxon>Xylariomycetidae</taxon>
        <taxon>Xylariales</taxon>
        <taxon>Xylariaceae</taxon>
        <taxon>Xylaria</taxon>
    </lineage>
</organism>
<dbReference type="InterPro" id="IPR039204">
    <property type="entry name" value="MRS2-like"/>
</dbReference>
<comment type="subunit">
    <text evidence="13">Homopentamer. Forms homooligomers. Interacts with MFM1.</text>
</comment>
<dbReference type="OrthoDB" id="10251508at2759"/>
<dbReference type="GO" id="GO:0015095">
    <property type="term" value="F:magnesium ion transmembrane transporter activity"/>
    <property type="evidence" value="ECO:0007669"/>
    <property type="project" value="TreeGrafter"/>
</dbReference>
<dbReference type="GO" id="GO:0045016">
    <property type="term" value="P:mitochondrial magnesium ion transmembrane transport"/>
    <property type="evidence" value="ECO:0007669"/>
    <property type="project" value="UniProtKB-ARBA"/>
</dbReference>
<comment type="subcellular location">
    <subcellularLocation>
        <location evidence="1 14">Mitochondrion inner membrane</location>
        <topology evidence="1 14">Multi-pass membrane protein</topology>
    </subcellularLocation>
</comment>
<evidence type="ECO:0000256" key="10">
    <source>
        <dbReference type="ARBA" id="ARBA00023128"/>
    </source>
</evidence>
<evidence type="ECO:0000256" key="4">
    <source>
        <dbReference type="ARBA" id="ARBA00022692"/>
    </source>
</evidence>
<comment type="caution">
    <text evidence="16">The sequence shown here is derived from an EMBL/GenBank/DDBJ whole genome shotgun (WGS) entry which is preliminary data.</text>
</comment>
<dbReference type="PANTHER" id="PTHR13890">
    <property type="entry name" value="RNA SPLICING PROTEIN MRS2, MITOCHONDRIAL"/>
    <property type="match status" value="1"/>
</dbReference>
<comment type="function">
    <text evidence="12">High-conductance magnesium-selective channel that mediates the influx of magnesium into the mitochondrial matrix. Essential for the splicing of mRNA group II introns in mitochondria by affecting mitochondrial magnesium concentrations, which are critical for group II intron splicing. It also suppresses a variety of mitochondrial intron mutations and its absence may disturb the assembly of mitochondrial membrane complexes.</text>
</comment>
<evidence type="ECO:0000256" key="8">
    <source>
        <dbReference type="ARBA" id="ARBA00022989"/>
    </source>
</evidence>
<evidence type="ECO:0000256" key="12">
    <source>
        <dbReference type="ARBA" id="ARBA00046105"/>
    </source>
</evidence>
<dbReference type="Gene3D" id="1.20.58.340">
    <property type="entry name" value="Magnesium transport protein CorA, transmembrane region"/>
    <property type="match status" value="1"/>
</dbReference>
<evidence type="ECO:0000256" key="9">
    <source>
        <dbReference type="ARBA" id="ARBA00023065"/>
    </source>
</evidence>
<comment type="similarity">
    <text evidence="2 14">Belongs to the CorA metal ion transporter (MIT) (TC 1.A.35) family.</text>
</comment>
<dbReference type="FunCoup" id="A0A7C8MQA3">
    <property type="interactions" value="325"/>
</dbReference>
<evidence type="ECO:0000256" key="13">
    <source>
        <dbReference type="ARBA" id="ARBA00046701"/>
    </source>
</evidence>
<keyword evidence="6 14" id="KW-0460">Magnesium</keyword>
<feature type="region of interest" description="Disordered" evidence="15">
    <location>
        <begin position="111"/>
        <end position="149"/>
    </location>
</feature>
<evidence type="ECO:0000313" key="16">
    <source>
        <dbReference type="EMBL" id="KAF2962834.1"/>
    </source>
</evidence>
<dbReference type="FunFam" id="1.20.58.340:FF:000005">
    <property type="entry name" value="Inner membrane magnesium transporter MRS2"/>
    <property type="match status" value="1"/>
</dbReference>
<sequence>MASLRLPVPSVRLLRFLRQQSENPGFFCSNHNVSSLSVGAARKTQCLSRYQPFSLQAGILDFEALVPTRASRSVRIKRSSHPTFALRCQYNSTNRQPTPCKPAWQEWLWGSSGSRARRPGRPLEPDDLPEADGEGGNNSMFNTRRQLSKKAASEPRLRCTEVDDNGNVILVDSEFKKSELIARFGLLPRDLRKIDSSNLPHILVRPTSILLNLLHLKVLIKHNRVLLFDVYGTKASYPQSAFMYDLQGKLQQKTAATNGGLPYEFRALEAVLQSVTQELEADFEAVRDPVIRILGELEDDIDRHKLRVLLILSKRVSTFEQKAKLVRDAIDELLEADDDLVAMYLTEKTHDLNRQLDDHNEVEMLLESYYKLCDEIVQEAQNLVSSIRNTEEIIRAILDANRNSLMLLDLKFSVGTLGLAMGTFIAGLYGANLENFIEETNWGFATVTAISIIMSLIVCKYGLSKLRHLQRIKMQGVPPSGRDGDYHWFHDDGHVGLLDPRNREKLRRLQMMKADDKKAPKKSWW</sequence>
<evidence type="ECO:0000256" key="14">
    <source>
        <dbReference type="RuleBase" id="RU366042"/>
    </source>
</evidence>
<evidence type="ECO:0000256" key="15">
    <source>
        <dbReference type="SAM" id="MobiDB-lite"/>
    </source>
</evidence>
<evidence type="ECO:0000256" key="6">
    <source>
        <dbReference type="ARBA" id="ARBA00022842"/>
    </source>
</evidence>
<accession>A0A7C8MQA3</accession>
<keyword evidence="3 14" id="KW-0813">Transport</keyword>
<evidence type="ECO:0000256" key="2">
    <source>
        <dbReference type="ARBA" id="ARBA00009765"/>
    </source>
</evidence>
<name>A0A7C8MQA3_9PEZI</name>
<evidence type="ECO:0000256" key="1">
    <source>
        <dbReference type="ARBA" id="ARBA00004448"/>
    </source>
</evidence>
<dbReference type="AlphaFoldDB" id="A0A7C8MQA3"/>
<keyword evidence="7" id="KW-0809">Transit peptide</keyword>
<evidence type="ECO:0000313" key="17">
    <source>
        <dbReference type="Proteomes" id="UP000481858"/>
    </source>
</evidence>
<proteinExistence type="inferred from homology"/>
<dbReference type="Proteomes" id="UP000481858">
    <property type="component" value="Unassembled WGS sequence"/>
</dbReference>
<keyword evidence="5 14" id="KW-0999">Mitochondrion inner membrane</keyword>